<evidence type="ECO:0000313" key="2">
    <source>
        <dbReference type="Proteomes" id="UP001620514"/>
    </source>
</evidence>
<dbReference type="EMBL" id="JBIYDN010000010">
    <property type="protein sequence ID" value="MFK4443469.1"/>
    <property type="molecule type" value="Genomic_DNA"/>
</dbReference>
<dbReference type="Proteomes" id="UP001620514">
    <property type="component" value="Unassembled WGS sequence"/>
</dbReference>
<gene>
    <name evidence="1" type="ORF">ABH943_003491</name>
</gene>
<keyword evidence="2" id="KW-1185">Reference proteome</keyword>
<organism evidence="1 2">
    <name type="scientific">Caballeronia udeis</name>
    <dbReference type="NCBI Taxonomy" id="1232866"/>
    <lineage>
        <taxon>Bacteria</taxon>
        <taxon>Pseudomonadati</taxon>
        <taxon>Pseudomonadota</taxon>
        <taxon>Betaproteobacteria</taxon>
        <taxon>Burkholderiales</taxon>
        <taxon>Burkholderiaceae</taxon>
        <taxon>Caballeronia</taxon>
    </lineage>
</organism>
<accession>A0ABW8MIG7</accession>
<evidence type="ECO:0000313" key="1">
    <source>
        <dbReference type="EMBL" id="MFK4443469.1"/>
    </source>
</evidence>
<dbReference type="RefSeq" id="WP_404608163.1">
    <property type="nucleotide sequence ID" value="NZ_JBIYDN010000010.1"/>
</dbReference>
<sequence length="46" mass="5448">MNFGWLLPQLPHVQESRIFYDTMLSPGTPGLHQHATFWQRFKSLFS</sequence>
<proteinExistence type="predicted"/>
<reference evidence="1 2" key="1">
    <citation type="submission" date="2024-11" db="EMBL/GenBank/DDBJ databases">
        <title>Using genomics to understand microbial adaptation to soil warming.</title>
        <authorList>
            <person name="Deangelis K.M. PhD."/>
        </authorList>
    </citation>
    <scope>NUCLEOTIDE SEQUENCE [LARGE SCALE GENOMIC DNA]</scope>
    <source>
        <strain evidence="1 2">GAS97</strain>
    </source>
</reference>
<comment type="caution">
    <text evidence="1">The sequence shown here is derived from an EMBL/GenBank/DDBJ whole genome shotgun (WGS) entry which is preliminary data.</text>
</comment>
<protein>
    <submittedName>
        <fullName evidence="1">Uncharacterized protein Usg</fullName>
    </submittedName>
</protein>
<name>A0ABW8MIG7_9BURK</name>